<dbReference type="SUPFAM" id="SSF54593">
    <property type="entry name" value="Glyoxalase/Bleomycin resistance protein/Dihydroxybiphenyl dioxygenase"/>
    <property type="match status" value="1"/>
</dbReference>
<dbReference type="PANTHER" id="PTHR46142">
    <property type="match status" value="1"/>
</dbReference>
<dbReference type="InterPro" id="IPR037523">
    <property type="entry name" value="VOC_core"/>
</dbReference>
<reference evidence="3 4" key="4">
    <citation type="journal article" date="2011" name="BMC Genomics">
        <title>RNA-Seq improves annotation of protein-coding genes in the cucumber genome.</title>
        <authorList>
            <person name="Li Z."/>
            <person name="Zhang Z."/>
            <person name="Yan P."/>
            <person name="Huang S."/>
            <person name="Fei Z."/>
            <person name="Lin K."/>
        </authorList>
    </citation>
    <scope>NUCLEOTIDE SEQUENCE [LARGE SCALE GENOMIC DNA]</scope>
    <source>
        <strain evidence="4">cv. 9930</strain>
    </source>
</reference>
<dbReference type="Gramene" id="KGN45087">
    <property type="protein sequence ID" value="KGN45087"/>
    <property type="gene ID" value="Csa_7G420800"/>
</dbReference>
<protein>
    <recommendedName>
        <fullName evidence="2">VOC domain-containing protein</fullName>
    </recommendedName>
</protein>
<dbReference type="eggNOG" id="ENOG502RY5R">
    <property type="taxonomic scope" value="Eukaryota"/>
</dbReference>
<dbReference type="PANTHER" id="PTHR46142:SF8">
    <property type="entry name" value="EXPRESSED PROTEIN"/>
    <property type="match status" value="1"/>
</dbReference>
<dbReference type="CDD" id="cd07245">
    <property type="entry name" value="VOC_like"/>
    <property type="match status" value="1"/>
</dbReference>
<dbReference type="EMBL" id="CM002928">
    <property type="protein sequence ID" value="KGN45087.1"/>
    <property type="molecule type" value="Genomic_DNA"/>
</dbReference>
<dbReference type="OMA" id="QCEAMEE"/>
<keyword evidence="4" id="KW-1185">Reference proteome</keyword>
<feature type="domain" description="VOC" evidence="2">
    <location>
        <begin position="100"/>
        <end position="229"/>
    </location>
</feature>
<gene>
    <name evidence="3" type="ORF">Csa_7G420800</name>
</gene>
<organism evidence="3 4">
    <name type="scientific">Cucumis sativus</name>
    <name type="common">Cucumber</name>
    <dbReference type="NCBI Taxonomy" id="3659"/>
    <lineage>
        <taxon>Eukaryota</taxon>
        <taxon>Viridiplantae</taxon>
        <taxon>Streptophyta</taxon>
        <taxon>Embryophyta</taxon>
        <taxon>Tracheophyta</taxon>
        <taxon>Spermatophyta</taxon>
        <taxon>Magnoliopsida</taxon>
        <taxon>eudicotyledons</taxon>
        <taxon>Gunneridae</taxon>
        <taxon>Pentapetalae</taxon>
        <taxon>rosids</taxon>
        <taxon>fabids</taxon>
        <taxon>Cucurbitales</taxon>
        <taxon>Cucurbitaceae</taxon>
        <taxon>Benincaseae</taxon>
        <taxon>Cucumis</taxon>
    </lineage>
</organism>
<feature type="region of interest" description="Disordered" evidence="1">
    <location>
        <begin position="240"/>
        <end position="260"/>
    </location>
</feature>
<dbReference type="InterPro" id="IPR029068">
    <property type="entry name" value="Glyas_Bleomycin-R_OHBP_Dase"/>
</dbReference>
<dbReference type="Gene3D" id="3.10.180.10">
    <property type="entry name" value="2,3-Dihydroxybiphenyl 1,2-Dioxygenase, domain 1"/>
    <property type="match status" value="1"/>
</dbReference>
<accession>A0A0A0K9N2</accession>
<sequence>MSENFPKPIIIDLIEKPTPTNRLPTNGKAREITFSSSPHQLPRRVPPPSSCMAVFIAVALLHMEQQLIADQNPTAVNNEIQANNEETTRKQEEHPLPLMALNHVSRVCKNVKDSVHFYTKVLGFVLIERPQSFDFEGAWLFNYGVGIHLMQTEEDDDSVGVRGSDKDHLDPMDNHISFQCEDMEAMEERLKELGVKYMRRTLEEEEKGETIEQLFFNDPDGFMIEICNCENLKLVPAGSSGKIRLPAGRHNPPLELNDEK</sequence>
<reference evidence="3 4" key="1">
    <citation type="journal article" date="2009" name="Nat. Genet.">
        <title>The genome of the cucumber, Cucumis sativus L.</title>
        <authorList>
            <person name="Huang S."/>
            <person name="Li R."/>
            <person name="Zhang Z."/>
            <person name="Li L."/>
            <person name="Gu X."/>
            <person name="Fan W."/>
            <person name="Lucas W.J."/>
            <person name="Wang X."/>
            <person name="Xie B."/>
            <person name="Ni P."/>
            <person name="Ren Y."/>
            <person name="Zhu H."/>
            <person name="Li J."/>
            <person name="Lin K."/>
            <person name="Jin W."/>
            <person name="Fei Z."/>
            <person name="Li G."/>
            <person name="Staub J."/>
            <person name="Kilian A."/>
            <person name="van der Vossen E.A."/>
            <person name="Wu Y."/>
            <person name="Guo J."/>
            <person name="He J."/>
            <person name="Jia Z."/>
            <person name="Ren Y."/>
            <person name="Tian G."/>
            <person name="Lu Y."/>
            <person name="Ruan J."/>
            <person name="Qian W."/>
            <person name="Wang M."/>
            <person name="Huang Q."/>
            <person name="Li B."/>
            <person name="Xuan Z."/>
            <person name="Cao J."/>
            <person name="Asan"/>
            <person name="Wu Z."/>
            <person name="Zhang J."/>
            <person name="Cai Q."/>
            <person name="Bai Y."/>
            <person name="Zhao B."/>
            <person name="Han Y."/>
            <person name="Li Y."/>
            <person name="Li X."/>
            <person name="Wang S."/>
            <person name="Shi Q."/>
            <person name="Liu S."/>
            <person name="Cho W.K."/>
            <person name="Kim J.Y."/>
            <person name="Xu Y."/>
            <person name="Heller-Uszynska K."/>
            <person name="Miao H."/>
            <person name="Cheng Z."/>
            <person name="Zhang S."/>
            <person name="Wu J."/>
            <person name="Yang Y."/>
            <person name="Kang H."/>
            <person name="Li M."/>
            <person name="Liang H."/>
            <person name="Ren X."/>
            <person name="Shi Z."/>
            <person name="Wen M."/>
            <person name="Jian M."/>
            <person name="Yang H."/>
            <person name="Zhang G."/>
            <person name="Yang Z."/>
            <person name="Chen R."/>
            <person name="Liu S."/>
            <person name="Li J."/>
            <person name="Ma L."/>
            <person name="Liu H."/>
            <person name="Zhou Y."/>
            <person name="Zhao J."/>
            <person name="Fang X."/>
            <person name="Li G."/>
            <person name="Fang L."/>
            <person name="Li Y."/>
            <person name="Liu D."/>
            <person name="Zheng H."/>
            <person name="Zhang Y."/>
            <person name="Qin N."/>
            <person name="Li Z."/>
            <person name="Yang G."/>
            <person name="Yang S."/>
            <person name="Bolund L."/>
            <person name="Kristiansen K."/>
            <person name="Zheng H."/>
            <person name="Li S."/>
            <person name="Zhang X."/>
            <person name="Yang H."/>
            <person name="Wang J."/>
            <person name="Sun R."/>
            <person name="Zhang B."/>
            <person name="Jiang S."/>
            <person name="Wang J."/>
            <person name="Du Y."/>
            <person name="Li S."/>
        </authorList>
    </citation>
    <scope>NUCLEOTIDE SEQUENCE [LARGE SCALE GENOMIC DNA]</scope>
    <source>
        <strain evidence="4">cv. 9930</strain>
    </source>
</reference>
<dbReference type="Proteomes" id="UP000029981">
    <property type="component" value="Chromosome 7"/>
</dbReference>
<dbReference type="PROSITE" id="PS51819">
    <property type="entry name" value="VOC"/>
    <property type="match status" value="1"/>
</dbReference>
<dbReference type="InterPro" id="IPR004360">
    <property type="entry name" value="Glyas_Fos-R_dOase_dom"/>
</dbReference>
<proteinExistence type="predicted"/>
<dbReference type="STRING" id="3659.A0A0A0K9N2"/>
<dbReference type="Pfam" id="PF00903">
    <property type="entry name" value="Glyoxalase"/>
    <property type="match status" value="1"/>
</dbReference>
<evidence type="ECO:0000256" key="1">
    <source>
        <dbReference type="SAM" id="MobiDB-lite"/>
    </source>
</evidence>
<evidence type="ECO:0000259" key="2">
    <source>
        <dbReference type="PROSITE" id="PS51819"/>
    </source>
</evidence>
<reference evidence="3 4" key="2">
    <citation type="journal article" date="2009" name="PLoS ONE">
        <title>An integrated genetic and cytogenetic map of the cucumber genome.</title>
        <authorList>
            <person name="Ren Y."/>
            <person name="Zhang Z."/>
            <person name="Liu J."/>
            <person name="Staub J.E."/>
            <person name="Han Y."/>
            <person name="Cheng Z."/>
            <person name="Li X."/>
            <person name="Lu J."/>
            <person name="Miao H."/>
            <person name="Kang H."/>
            <person name="Xie B."/>
            <person name="Gu X."/>
            <person name="Wang X."/>
            <person name="Du Y."/>
            <person name="Jin W."/>
            <person name="Huang S."/>
        </authorList>
    </citation>
    <scope>NUCLEOTIDE SEQUENCE [LARGE SCALE GENOMIC DNA]</scope>
    <source>
        <strain evidence="4">cv. 9930</strain>
    </source>
</reference>
<dbReference type="AlphaFoldDB" id="A0A0A0K9N2"/>
<evidence type="ECO:0000313" key="3">
    <source>
        <dbReference type="EMBL" id="KGN45087.1"/>
    </source>
</evidence>
<reference evidence="3 4" key="3">
    <citation type="journal article" date="2010" name="BMC Genomics">
        <title>Transcriptome sequencing and comparative analysis of cucumber flowers with different sex types.</title>
        <authorList>
            <person name="Guo S."/>
            <person name="Zheng Y."/>
            <person name="Joung J.G."/>
            <person name="Liu S."/>
            <person name="Zhang Z."/>
            <person name="Crasta O.R."/>
            <person name="Sobral B.W."/>
            <person name="Xu Y."/>
            <person name="Huang S."/>
            <person name="Fei Z."/>
        </authorList>
    </citation>
    <scope>NUCLEOTIDE SEQUENCE [LARGE SCALE GENOMIC DNA]</scope>
    <source>
        <strain evidence="4">cv. 9930</strain>
    </source>
</reference>
<evidence type="ECO:0000313" key="4">
    <source>
        <dbReference type="Proteomes" id="UP000029981"/>
    </source>
</evidence>
<name>A0A0A0K9N2_CUCSA</name>